<organism evidence="2 3">
    <name type="scientific">Rhodohalobacter sulfatireducens</name>
    <dbReference type="NCBI Taxonomy" id="2911366"/>
    <lineage>
        <taxon>Bacteria</taxon>
        <taxon>Pseudomonadati</taxon>
        <taxon>Balneolota</taxon>
        <taxon>Balneolia</taxon>
        <taxon>Balneolales</taxon>
        <taxon>Balneolaceae</taxon>
        <taxon>Rhodohalobacter</taxon>
    </lineage>
</organism>
<comment type="caution">
    <text evidence="2">The sequence shown here is derived from an EMBL/GenBank/DDBJ whole genome shotgun (WGS) entry which is preliminary data.</text>
</comment>
<dbReference type="RefSeq" id="WP_237856247.1">
    <property type="nucleotide sequence ID" value="NZ_JAKLWS010000043.1"/>
</dbReference>
<name>A0ABS9KIU9_9BACT</name>
<evidence type="ECO:0000313" key="3">
    <source>
        <dbReference type="Proteomes" id="UP001165366"/>
    </source>
</evidence>
<dbReference type="Proteomes" id="UP001165366">
    <property type="component" value="Unassembled WGS sequence"/>
</dbReference>
<reference evidence="2" key="2">
    <citation type="submission" date="2024-05" db="EMBL/GenBank/DDBJ databases">
        <title>Rhodohalobacter halophilus gen. nov., sp. nov., a moderately halophilic member of the family Balneolaceae.</title>
        <authorList>
            <person name="Xia J."/>
        </authorList>
    </citation>
    <scope>NUCLEOTIDE SEQUENCE</scope>
    <source>
        <strain evidence="2">WB101</strain>
    </source>
</reference>
<evidence type="ECO:0000256" key="1">
    <source>
        <dbReference type="SAM" id="MobiDB-lite"/>
    </source>
</evidence>
<dbReference type="EMBL" id="JAKLWS010000043">
    <property type="protein sequence ID" value="MCG2590772.1"/>
    <property type="molecule type" value="Genomic_DNA"/>
</dbReference>
<evidence type="ECO:0000313" key="2">
    <source>
        <dbReference type="EMBL" id="MCG2590772.1"/>
    </source>
</evidence>
<keyword evidence="3" id="KW-1185">Reference proteome</keyword>
<reference evidence="2" key="1">
    <citation type="submission" date="2022-01" db="EMBL/GenBank/DDBJ databases">
        <authorList>
            <person name="Wang Y."/>
        </authorList>
    </citation>
    <scope>NUCLEOTIDE SEQUENCE</scope>
    <source>
        <strain evidence="2">WB101</strain>
    </source>
</reference>
<sequence length="70" mass="7901">MDSSTGGMEAGASEGPLPSRSLVTSKRGTSGHLRQFGIEARTWERVKIHDQKIFRIRLNYSLEVNWNLQV</sequence>
<accession>A0ABS9KIU9</accession>
<feature type="region of interest" description="Disordered" evidence="1">
    <location>
        <begin position="1"/>
        <end position="28"/>
    </location>
</feature>
<protein>
    <submittedName>
        <fullName evidence="2">Uncharacterized protein</fullName>
    </submittedName>
</protein>
<proteinExistence type="predicted"/>
<gene>
    <name evidence="2" type="ORF">L6773_19525</name>
</gene>